<name>A0A4Q2DQ58_9AGAR</name>
<keyword evidence="7" id="KW-1185">Reference proteome</keyword>
<evidence type="ECO:0000256" key="4">
    <source>
        <dbReference type="ARBA" id="ARBA00023002"/>
    </source>
</evidence>
<dbReference type="OrthoDB" id="202203at2759"/>
<dbReference type="PRINTS" id="PR00469">
    <property type="entry name" value="PNDRDTASEII"/>
</dbReference>
<sequence>MSSRKNVVIVGGGPFGASVAKGLSSASSFDTTRYRLILVTPRPFFVHLPALIRTAVTSAGSLEDEILMPYDDFMKGKGEVKVGTVASFSEGKEGGEVVLQSGEKIPYSVLVLTPGSIWEGPLNLPESESDIRRHFGTWRQTIEKANDIVLVGGGSVGIEFAGELKDFYPTKHVTLVHGQHQLLNSTYPDRYRDALLRRVRKTGTDVVLGEYIDSTEPSEDGTITTRDGKHFRADLVIPTRGGRPNTALVSASLGANALTSTGHIKVQPTLQLTGHPQIFAGGDAIEWKEQKQAGKARGHAPIIVENVLNVLTKGAGTTEGLVFYKGSTEMIITTVGRSGGVSYFGFLWGIVLGDWFSRLIKSKGLVIEMSRGNLGLGRLQK</sequence>
<dbReference type="GO" id="GO:0005737">
    <property type="term" value="C:cytoplasm"/>
    <property type="evidence" value="ECO:0007669"/>
    <property type="project" value="TreeGrafter"/>
</dbReference>
<dbReference type="EMBL" id="SDEE01000103">
    <property type="protein sequence ID" value="RXW21541.1"/>
    <property type="molecule type" value="Genomic_DNA"/>
</dbReference>
<evidence type="ECO:0000313" key="6">
    <source>
        <dbReference type="EMBL" id="RXW21541.1"/>
    </source>
</evidence>
<dbReference type="AlphaFoldDB" id="A0A4Q2DQ58"/>
<dbReference type="PANTHER" id="PTHR43735">
    <property type="entry name" value="APOPTOSIS-INDUCING FACTOR 1"/>
    <property type="match status" value="1"/>
</dbReference>
<dbReference type="PANTHER" id="PTHR43735:SF3">
    <property type="entry name" value="FERROPTOSIS SUPPRESSOR PROTEIN 1"/>
    <property type="match status" value="1"/>
</dbReference>
<dbReference type="GO" id="GO:0004174">
    <property type="term" value="F:electron-transferring-flavoprotein dehydrogenase activity"/>
    <property type="evidence" value="ECO:0007669"/>
    <property type="project" value="TreeGrafter"/>
</dbReference>
<dbReference type="Proteomes" id="UP000290288">
    <property type="component" value="Unassembled WGS sequence"/>
</dbReference>
<feature type="domain" description="FAD/NAD(P)-binding" evidence="5">
    <location>
        <begin position="6"/>
        <end position="296"/>
    </location>
</feature>
<dbReference type="SUPFAM" id="SSF51905">
    <property type="entry name" value="FAD/NAD(P)-binding domain"/>
    <property type="match status" value="1"/>
</dbReference>
<evidence type="ECO:0000259" key="5">
    <source>
        <dbReference type="Pfam" id="PF07992"/>
    </source>
</evidence>
<evidence type="ECO:0000256" key="2">
    <source>
        <dbReference type="ARBA" id="ARBA00022630"/>
    </source>
</evidence>
<evidence type="ECO:0000256" key="1">
    <source>
        <dbReference type="ARBA" id="ARBA00006442"/>
    </source>
</evidence>
<keyword evidence="3" id="KW-0274">FAD</keyword>
<evidence type="ECO:0000256" key="3">
    <source>
        <dbReference type="ARBA" id="ARBA00022827"/>
    </source>
</evidence>
<dbReference type="STRING" id="2316362.A0A4Q2DQ58"/>
<dbReference type="PRINTS" id="PR00368">
    <property type="entry name" value="FADPNR"/>
</dbReference>
<gene>
    <name evidence="6" type="ORF">EST38_g4301</name>
</gene>
<evidence type="ECO:0000313" key="7">
    <source>
        <dbReference type="Proteomes" id="UP000290288"/>
    </source>
</evidence>
<dbReference type="InterPro" id="IPR036188">
    <property type="entry name" value="FAD/NAD-bd_sf"/>
</dbReference>
<dbReference type="Gene3D" id="3.50.50.100">
    <property type="match status" value="1"/>
</dbReference>
<dbReference type="Pfam" id="PF07992">
    <property type="entry name" value="Pyr_redox_2"/>
    <property type="match status" value="1"/>
</dbReference>
<dbReference type="GO" id="GO:0050660">
    <property type="term" value="F:flavin adenine dinucleotide binding"/>
    <property type="evidence" value="ECO:0007669"/>
    <property type="project" value="TreeGrafter"/>
</dbReference>
<comment type="similarity">
    <text evidence="1">Belongs to the FAD-dependent oxidoreductase family.</text>
</comment>
<keyword evidence="2" id="KW-0285">Flavoprotein</keyword>
<protein>
    <recommendedName>
        <fullName evidence="5">FAD/NAD(P)-binding domain-containing protein</fullName>
    </recommendedName>
</protein>
<comment type="caution">
    <text evidence="6">The sequence shown here is derived from an EMBL/GenBank/DDBJ whole genome shotgun (WGS) entry which is preliminary data.</text>
</comment>
<keyword evidence="4" id="KW-0560">Oxidoreductase</keyword>
<organism evidence="6 7">
    <name type="scientific">Candolleomyces aberdarensis</name>
    <dbReference type="NCBI Taxonomy" id="2316362"/>
    <lineage>
        <taxon>Eukaryota</taxon>
        <taxon>Fungi</taxon>
        <taxon>Dikarya</taxon>
        <taxon>Basidiomycota</taxon>
        <taxon>Agaricomycotina</taxon>
        <taxon>Agaricomycetes</taxon>
        <taxon>Agaricomycetidae</taxon>
        <taxon>Agaricales</taxon>
        <taxon>Agaricineae</taxon>
        <taxon>Psathyrellaceae</taxon>
        <taxon>Candolleomyces</taxon>
    </lineage>
</organism>
<proteinExistence type="inferred from homology"/>
<reference evidence="6 7" key="1">
    <citation type="submission" date="2019-01" db="EMBL/GenBank/DDBJ databases">
        <title>Draft genome sequence of Psathyrella aberdarensis IHI B618.</title>
        <authorList>
            <person name="Buettner E."/>
            <person name="Kellner H."/>
        </authorList>
    </citation>
    <scope>NUCLEOTIDE SEQUENCE [LARGE SCALE GENOMIC DNA]</scope>
    <source>
        <strain evidence="6 7">IHI B618</strain>
    </source>
</reference>
<accession>A0A4Q2DQ58</accession>
<dbReference type="InterPro" id="IPR023753">
    <property type="entry name" value="FAD/NAD-binding_dom"/>
</dbReference>